<gene>
    <name evidence="1" type="ORF">Vadar_001625</name>
</gene>
<dbReference type="EMBL" id="CM037159">
    <property type="protein sequence ID" value="KAH7865048.1"/>
    <property type="molecule type" value="Genomic_DNA"/>
</dbReference>
<comment type="caution">
    <text evidence="1">The sequence shown here is derived from an EMBL/GenBank/DDBJ whole genome shotgun (WGS) entry which is preliminary data.</text>
</comment>
<protein>
    <submittedName>
        <fullName evidence="1">Uncharacterized protein</fullName>
    </submittedName>
</protein>
<keyword evidence="2" id="KW-1185">Reference proteome</keyword>
<accession>A0ACB7ZGJ9</accession>
<name>A0ACB7ZGJ9_9ERIC</name>
<evidence type="ECO:0000313" key="1">
    <source>
        <dbReference type="EMBL" id="KAH7865048.1"/>
    </source>
</evidence>
<organism evidence="1 2">
    <name type="scientific">Vaccinium darrowii</name>
    <dbReference type="NCBI Taxonomy" id="229202"/>
    <lineage>
        <taxon>Eukaryota</taxon>
        <taxon>Viridiplantae</taxon>
        <taxon>Streptophyta</taxon>
        <taxon>Embryophyta</taxon>
        <taxon>Tracheophyta</taxon>
        <taxon>Spermatophyta</taxon>
        <taxon>Magnoliopsida</taxon>
        <taxon>eudicotyledons</taxon>
        <taxon>Gunneridae</taxon>
        <taxon>Pentapetalae</taxon>
        <taxon>asterids</taxon>
        <taxon>Ericales</taxon>
        <taxon>Ericaceae</taxon>
        <taxon>Vaccinioideae</taxon>
        <taxon>Vaccinieae</taxon>
        <taxon>Vaccinium</taxon>
    </lineage>
</organism>
<sequence length="2623" mass="286008">MATNPVESLAAVAESVSASSTKTRIRIFRDEIPSILDNTSMSTEIASAVVGIIFKTLYIYDDRGSRKAVDDVIAKALCEVTFMKSFAATIVQYMEKQLKFQSHIGCYRLLKWSCLLLSKSQFASVSKNALGRVAAAQASLLHIAMEGSFRERRACKQTFFHLFSESPDIYRTYVEELKDMKIPYKDNPELLGFILEFSSSVPSLFDRWKPTFLDIYVKAILNAREKPAKGLSEALLPLFTSLAHEDFRSIVVPSSVKMLKRNPELVLESVGILLKSVKFDLSKYATEILSVVLPQARHADERRRLEALAIVGCLSEKSSNPDAAEAMFSAVKSVIGGSEGRLAFPYQRVGMINAVQELSRVPDGKYINNLSQSICSFLLSCYKDDGNEEVKLASLSALASWGARCPDAIQPDVVTFIGSGLKEKDTLRRGHLRCLRVMCKSADAVVRISSLLVPLVQLVKSGFTKAAQRLDGIYALLCVARIAVIDIKADEILLKEKIWSLIAQSEPSLVPVTMASKLLVEDCLACLDLLEVLLVDHPHRVLESFPVRLLLQFVLYLLCHPSWDIRRVAYDSTKKIIVAAPQLSEAIFLEFSCYLSAVGEKVFLLKSDAESTLDAHIPLVPSVEVLVKALVVMSSAVLAATPSAFVQLISCAHHPCLVGMAKRNAVWRRLQKCLQTNGFDVIGLISADVGNICKGLLGPTGLMSANPFDQDAAIYSLSTLMSIIPRDTFTEFEKHLHNLPDLCAHDALSESDIQIFHTPEGMLSGEQGVYVAESIASKNMKQAKGRFRVYDNHEDADQVSSNHSMKREHAIVGKKESGKLVKKADKGKTAKEEAREMQLKEEALTREKVTVIQKNLSSMLRALGEMAIANPIFTHSQLPSLVSFVNPLLRSPIVSDVAFETMVKLSSCTAAPLCNWAIDIATALRLILTEENNVLWDLIPSISNGEANERPCLGLFERAVNGLSISCKSGPLPVDSFTVIFPIMERILLSSKKTGLHDDVLRILFLHMDPILPLPRLRMLSVLYHVLGSVPAYQASIAPALNELCLGLQPNEVAPALYGVYAKDVHVRMACLNAVKCIPAVASRSIPQNVEVATSIWIALHDPEKSVADVAEDLWDRYGIDFGTDYSGLFKALSHANYNVRSAAAEALAAALDENPDTIQESLSTLFSLYIRDAGFGEDNIDAGWVGRQGIALALHSAADVLRTKDLPVVMTFLISRALADINPDVRGRMIDAGIMIIDKHGRDNVALLFPIFENYLNKKASDEERYDLVREGVVIFTGALAKHLQKDDPKVLTVVDKLLDVLNTPSESVQRAVSSCLSPLMQSKQEDAPALVSRLLNQLMKSDKYGERRGAAFGLAGVVKGFGISSLKKYGIAAALQEGLVDRNSAKSREGALLAFECLCEKLGRLFEPYVIQMLPLLLVSFSDQVVAVREAAECAARAMMSQLSVHGVKLVLPSLLKGLEDRAWRTKQSSVQLLGAMAYCAPQQLSQCLPKVVPKLTEVLTDTHPKVQSAGQTALQQVGSVIKNPEISALVPTLLMGLTDPNDYTKHSLDILLQTTFINSIDAPSLALLVPIVHRGLRERSAETKKKAAQIVGNMCSLVTEPKDMIPYIRLLLPEVKKVLVDPIPEVRSVAARALGSLIRGMGEDNFPDLVPWLLDTLKSDGSNVERSGAAQGLSEVVAALGKDYFEQILPDIIRNCSHPKASVRDGYLTLFKYLPRSLGIQFQNYLQQVLPAILDGLADENESVRDAALSAGHVLVEHYATTSLPLLLPAVEDGIFSDSWRIRQSSVELLGDLLFKVAGTSGKALLEGGSDDEGASTEAQGRAIIEVLGREKRNEVLAALYMVRTDVSLTVRQAALHVWKTIVANTPKTLKEIMPVLMNTLITSLASSSSERRQVAGRSLGELVRKLGERVLPLIIPILSQGLNDPNASRRQGVCIGLSEVMASAGKSQLLSFMDELIPTIRTALCDSMPEVRESAGLAFSTLYKSAGMQAIDEIIPTLLHALEDNETSDTGLDGLKQILSVRTTAVLPHILPKLVHLPLSAFNAHALGALAEVAGPGLDFHLSTVVPALLSAMVDDNKEVQTLAKKAAETVVLVIDEEGIEPLISELLKGVGDHQASIRRSSSYLIGYFFKNSKLYLVDEAPNMISTLIILLSDSDSTTVSVAWEALSRVVTSVPKDLLPSYIKLVRDAVSTSRDKERRKRKGGPVVIPGLCLPKALQPLLPIFLQGLTSGSAELREQAAQGLGELIEVTSEQALKEFVIPITGPLIRIIGDRFPWQVKSAILSTLSVIIWKGGMALKPFLPQLQTTFIKCLQDNTRTVRSGAALALGKLSALSTRVDPLVGDLLTSLQASDGGVRDAILTALKGVLKHSGKSVSSTFRTRVYTVLQDLICNDEDQIRASASSMLGIISQYMEDGQLSELLDELSNSASSSSWSARHGSVLTISSILRHNPAMLCASPKFSIVVHFLKESLKDEKFPVREASTKAIGRLLLHQTQSEPSNTTANLETLISLVKAMQDDSSEVRRRALSALKAVAKANPTEVMSHVTLYGPALSECLKDGNTPVRLAAERCALHSFQLARGPDNVQAAQRFISGLDARRLSKFTEHSDDSEDSEDELASG</sequence>
<evidence type="ECO:0000313" key="2">
    <source>
        <dbReference type="Proteomes" id="UP000828048"/>
    </source>
</evidence>
<proteinExistence type="predicted"/>
<dbReference type="Proteomes" id="UP000828048">
    <property type="component" value="Chromosome 9"/>
</dbReference>
<reference evidence="1 2" key="1">
    <citation type="journal article" date="2021" name="Hortic Res">
        <title>High-quality reference genome and annotation aids understanding of berry development for evergreen blueberry (Vaccinium darrowii).</title>
        <authorList>
            <person name="Yu J."/>
            <person name="Hulse-Kemp A.M."/>
            <person name="Babiker E."/>
            <person name="Staton M."/>
        </authorList>
    </citation>
    <scope>NUCLEOTIDE SEQUENCE [LARGE SCALE GENOMIC DNA]</scope>
    <source>
        <strain evidence="2">cv. NJ 8807/NJ 8810</strain>
        <tissue evidence="1">Young leaf</tissue>
    </source>
</reference>